<dbReference type="UniPathway" id="UPA00241">
    <property type="reaction ID" value="UER00355"/>
</dbReference>
<feature type="site" description="Transition state stabilizer" evidence="9">
    <location>
        <position position="17"/>
    </location>
</feature>
<comment type="function">
    <text evidence="9">Reversibly transfers an adenylyl group from ATP to 4'-phosphopantetheine, yielding dephospho-CoA (dPCoA) and pyrophosphate.</text>
</comment>
<dbReference type="EMBL" id="CP067089">
    <property type="protein sequence ID" value="QQO11403.1"/>
    <property type="molecule type" value="Genomic_DNA"/>
</dbReference>
<feature type="binding site" evidence="9">
    <location>
        <position position="17"/>
    </location>
    <ligand>
        <name>ATP</name>
        <dbReference type="ChEBI" id="CHEBI:30616"/>
    </ligand>
</feature>
<feature type="binding site" evidence="9">
    <location>
        <position position="41"/>
    </location>
    <ligand>
        <name>substrate</name>
    </ligand>
</feature>
<dbReference type="RefSeq" id="WP_215628709.1">
    <property type="nucleotide sequence ID" value="NZ_CP067089.2"/>
</dbReference>
<dbReference type="HAMAP" id="MF_00151">
    <property type="entry name" value="PPAT_bact"/>
    <property type="match status" value="1"/>
</dbReference>
<feature type="binding site" evidence="9">
    <location>
        <begin position="9"/>
        <end position="10"/>
    </location>
    <ligand>
        <name>ATP</name>
        <dbReference type="ChEBI" id="CHEBI:30616"/>
    </ligand>
</feature>
<organism evidence="11 12">
    <name type="scientific">Breznakiella homolactica</name>
    <dbReference type="NCBI Taxonomy" id="2798577"/>
    <lineage>
        <taxon>Bacteria</taxon>
        <taxon>Pseudomonadati</taxon>
        <taxon>Spirochaetota</taxon>
        <taxon>Spirochaetia</taxon>
        <taxon>Spirochaetales</taxon>
        <taxon>Breznakiellaceae</taxon>
        <taxon>Breznakiella</taxon>
    </lineage>
</organism>
<dbReference type="GO" id="GO:0004595">
    <property type="term" value="F:pantetheine-phosphate adenylyltransferase activity"/>
    <property type="evidence" value="ECO:0007669"/>
    <property type="project" value="UniProtKB-UniRule"/>
</dbReference>
<evidence type="ECO:0000256" key="5">
    <source>
        <dbReference type="ARBA" id="ARBA00022840"/>
    </source>
</evidence>
<evidence type="ECO:0000256" key="3">
    <source>
        <dbReference type="ARBA" id="ARBA00022695"/>
    </source>
</evidence>
<evidence type="ECO:0000256" key="8">
    <source>
        <dbReference type="ARBA" id="ARBA00029346"/>
    </source>
</evidence>
<dbReference type="PANTHER" id="PTHR21342">
    <property type="entry name" value="PHOSPHOPANTETHEINE ADENYLYLTRANSFERASE"/>
    <property type="match status" value="1"/>
</dbReference>
<dbReference type="PRINTS" id="PR01020">
    <property type="entry name" value="LPSBIOSNTHSS"/>
</dbReference>
<feature type="domain" description="Cytidyltransferase-like" evidence="10">
    <location>
        <begin position="6"/>
        <end position="133"/>
    </location>
</feature>
<feature type="binding site" evidence="9">
    <location>
        <begin position="88"/>
        <end position="90"/>
    </location>
    <ligand>
        <name>ATP</name>
        <dbReference type="ChEBI" id="CHEBI:30616"/>
    </ligand>
</feature>
<comment type="cofactor">
    <cofactor evidence="9">
        <name>Mg(2+)</name>
        <dbReference type="ChEBI" id="CHEBI:18420"/>
    </cofactor>
</comment>
<dbReference type="PANTHER" id="PTHR21342:SF1">
    <property type="entry name" value="PHOSPHOPANTETHEINE ADENYLYLTRANSFERASE"/>
    <property type="match status" value="1"/>
</dbReference>
<dbReference type="GO" id="GO:0015937">
    <property type="term" value="P:coenzyme A biosynthetic process"/>
    <property type="evidence" value="ECO:0007669"/>
    <property type="project" value="UniProtKB-UniRule"/>
</dbReference>
<comment type="subunit">
    <text evidence="9">Homohexamer.</text>
</comment>
<keyword evidence="1 9" id="KW-0963">Cytoplasm</keyword>
<evidence type="ECO:0000256" key="9">
    <source>
        <dbReference type="HAMAP-Rule" id="MF_00151"/>
    </source>
</evidence>
<sequence length="158" mass="18077">MLKAAFPGSFDPPTFGHMNIIQRARGIFDELIIVIAENRQKKYLFSAEERIDMMQDLVKPWDNVSVEICDSLIVDFLRKKKIPVQIRGVRGVSDFSYEFELSMMNKGLDPSIETIFMTTDPEYFVLRSSSIKELASFHGDVSSMVPRSVAEALKKKYT</sequence>
<feature type="binding site" evidence="9">
    <location>
        <position position="9"/>
    </location>
    <ligand>
        <name>substrate</name>
    </ligand>
</feature>
<comment type="similarity">
    <text evidence="9">Belongs to the bacterial CoaD family.</text>
</comment>
<keyword evidence="5 9" id="KW-0067">ATP-binding</keyword>
<evidence type="ECO:0000256" key="4">
    <source>
        <dbReference type="ARBA" id="ARBA00022741"/>
    </source>
</evidence>
<evidence type="ECO:0000259" key="10">
    <source>
        <dbReference type="Pfam" id="PF01467"/>
    </source>
</evidence>
<feature type="binding site" evidence="9">
    <location>
        <position position="87"/>
    </location>
    <ligand>
        <name>substrate</name>
    </ligand>
</feature>
<evidence type="ECO:0000256" key="6">
    <source>
        <dbReference type="ARBA" id="ARBA00022842"/>
    </source>
</evidence>
<feature type="binding site" evidence="9">
    <location>
        <begin position="123"/>
        <end position="129"/>
    </location>
    <ligand>
        <name>ATP</name>
        <dbReference type="ChEBI" id="CHEBI:30616"/>
    </ligand>
</feature>
<comment type="pathway">
    <text evidence="9">Cofactor biosynthesis; coenzyme A biosynthesis; CoA from (R)-pantothenate: step 4/5.</text>
</comment>
<keyword evidence="7 9" id="KW-0173">Coenzyme A biosynthesis</keyword>
<dbReference type="InterPro" id="IPR001980">
    <property type="entry name" value="PPAT"/>
</dbReference>
<dbReference type="NCBIfam" id="TIGR01510">
    <property type="entry name" value="coaD_prev_kdtB"/>
    <property type="match status" value="1"/>
</dbReference>
<reference evidence="11" key="1">
    <citation type="submission" date="2021-01" db="EMBL/GenBank/DDBJ databases">
        <title>Description of Breznakiella homolactica.</title>
        <authorList>
            <person name="Song Y."/>
            <person name="Brune A."/>
        </authorList>
    </citation>
    <scope>NUCLEOTIDE SEQUENCE</scope>
    <source>
        <strain evidence="11">RmG30</strain>
    </source>
</reference>
<dbReference type="GO" id="GO:0005524">
    <property type="term" value="F:ATP binding"/>
    <property type="evidence" value="ECO:0007669"/>
    <property type="project" value="UniProtKB-KW"/>
</dbReference>
<keyword evidence="12" id="KW-1185">Reference proteome</keyword>
<comment type="catalytic activity">
    <reaction evidence="8 9">
        <text>(R)-4'-phosphopantetheine + ATP + H(+) = 3'-dephospho-CoA + diphosphate</text>
        <dbReference type="Rhea" id="RHEA:19801"/>
        <dbReference type="ChEBI" id="CHEBI:15378"/>
        <dbReference type="ChEBI" id="CHEBI:30616"/>
        <dbReference type="ChEBI" id="CHEBI:33019"/>
        <dbReference type="ChEBI" id="CHEBI:57328"/>
        <dbReference type="ChEBI" id="CHEBI:61723"/>
        <dbReference type="EC" id="2.7.7.3"/>
    </reaction>
</comment>
<gene>
    <name evidence="9 11" type="primary">coaD</name>
    <name evidence="11" type="ORF">JFL75_14490</name>
</gene>
<evidence type="ECO:0000256" key="1">
    <source>
        <dbReference type="ARBA" id="ARBA00022490"/>
    </source>
</evidence>
<dbReference type="AlphaFoldDB" id="A0A7T8BDM9"/>
<dbReference type="Gene3D" id="3.40.50.620">
    <property type="entry name" value="HUPs"/>
    <property type="match status" value="1"/>
</dbReference>
<dbReference type="NCBIfam" id="TIGR00125">
    <property type="entry name" value="cyt_tran_rel"/>
    <property type="match status" value="1"/>
</dbReference>
<keyword evidence="3 9" id="KW-0548">Nucleotidyltransferase</keyword>
<name>A0A7T8BDM9_9SPIR</name>
<protein>
    <recommendedName>
        <fullName evidence="9">Phosphopantetheine adenylyltransferase</fullName>
        <ecNumber evidence="9">2.7.7.3</ecNumber>
    </recommendedName>
    <alternativeName>
        <fullName evidence="9">Dephospho-CoA pyrophosphorylase</fullName>
    </alternativeName>
    <alternativeName>
        <fullName evidence="9">Pantetheine-phosphate adenylyltransferase</fullName>
        <shortName evidence="9">PPAT</shortName>
    </alternativeName>
</protein>
<dbReference type="KEGG" id="bhc:JFL75_14490"/>
<feature type="binding site" evidence="9">
    <location>
        <position position="98"/>
    </location>
    <ligand>
        <name>ATP</name>
        <dbReference type="ChEBI" id="CHEBI:30616"/>
    </ligand>
</feature>
<dbReference type="InterPro" id="IPR004821">
    <property type="entry name" value="Cyt_trans-like"/>
</dbReference>
<comment type="subcellular location">
    <subcellularLocation>
        <location evidence="9">Cytoplasm</location>
    </subcellularLocation>
</comment>
<feature type="binding site" evidence="9">
    <location>
        <position position="73"/>
    </location>
    <ligand>
        <name>substrate</name>
    </ligand>
</feature>
<dbReference type="CDD" id="cd02163">
    <property type="entry name" value="PPAT"/>
    <property type="match status" value="1"/>
</dbReference>
<evidence type="ECO:0000256" key="2">
    <source>
        <dbReference type="ARBA" id="ARBA00022679"/>
    </source>
</evidence>
<dbReference type="EC" id="2.7.7.3" evidence="9"/>
<accession>A0A7T8BDM9</accession>
<proteinExistence type="inferred from homology"/>
<evidence type="ECO:0000313" key="11">
    <source>
        <dbReference type="EMBL" id="QQO11403.1"/>
    </source>
</evidence>
<dbReference type="Pfam" id="PF01467">
    <property type="entry name" value="CTP_transf_like"/>
    <property type="match status" value="1"/>
</dbReference>
<keyword evidence="4 9" id="KW-0547">Nucleotide-binding</keyword>
<keyword evidence="2 9" id="KW-0808">Transferase</keyword>
<dbReference type="SUPFAM" id="SSF52374">
    <property type="entry name" value="Nucleotidylyl transferase"/>
    <property type="match status" value="1"/>
</dbReference>
<dbReference type="GO" id="GO:0005737">
    <property type="term" value="C:cytoplasm"/>
    <property type="evidence" value="ECO:0007669"/>
    <property type="project" value="UniProtKB-SubCell"/>
</dbReference>
<dbReference type="Proteomes" id="UP000595917">
    <property type="component" value="Chromosome"/>
</dbReference>
<keyword evidence="6 9" id="KW-0460">Magnesium</keyword>
<evidence type="ECO:0000256" key="7">
    <source>
        <dbReference type="ARBA" id="ARBA00022993"/>
    </source>
</evidence>
<evidence type="ECO:0000313" key="12">
    <source>
        <dbReference type="Proteomes" id="UP000595917"/>
    </source>
</evidence>
<dbReference type="InterPro" id="IPR014729">
    <property type="entry name" value="Rossmann-like_a/b/a_fold"/>
</dbReference>